<keyword evidence="3" id="KW-1185">Reference proteome</keyword>
<feature type="compositionally biased region" description="Basic residues" evidence="1">
    <location>
        <begin position="75"/>
        <end position="91"/>
    </location>
</feature>
<evidence type="ECO:0000313" key="2">
    <source>
        <dbReference type="EMBL" id="PAV20822.1"/>
    </source>
</evidence>
<protein>
    <submittedName>
        <fullName evidence="2">Uncharacterized protein</fullName>
    </submittedName>
</protein>
<dbReference type="Proteomes" id="UP000217199">
    <property type="component" value="Unassembled WGS sequence"/>
</dbReference>
<dbReference type="AlphaFoldDB" id="A0A286UMM6"/>
<feature type="region of interest" description="Disordered" evidence="1">
    <location>
        <begin position="64"/>
        <end position="91"/>
    </location>
</feature>
<evidence type="ECO:0000313" key="3">
    <source>
        <dbReference type="Proteomes" id="UP000217199"/>
    </source>
</evidence>
<evidence type="ECO:0000256" key="1">
    <source>
        <dbReference type="SAM" id="MobiDB-lite"/>
    </source>
</evidence>
<proteinExistence type="predicted"/>
<gene>
    <name evidence="2" type="ORF">PNOK_0344900</name>
</gene>
<reference evidence="2 3" key="1">
    <citation type="journal article" date="2017" name="Mol. Ecol.">
        <title>Comparative and population genomic landscape of Phellinus noxius: A hypervariable fungus causing root rot in trees.</title>
        <authorList>
            <person name="Chung C.L."/>
            <person name="Lee T.J."/>
            <person name="Akiba M."/>
            <person name="Lee H.H."/>
            <person name="Kuo T.H."/>
            <person name="Liu D."/>
            <person name="Ke H.M."/>
            <person name="Yokoi T."/>
            <person name="Roa M.B."/>
            <person name="Lu M.J."/>
            <person name="Chang Y.Y."/>
            <person name="Ann P.J."/>
            <person name="Tsai J.N."/>
            <person name="Chen C.Y."/>
            <person name="Tzean S.S."/>
            <person name="Ota Y."/>
            <person name="Hattori T."/>
            <person name="Sahashi N."/>
            <person name="Liou R.F."/>
            <person name="Kikuchi T."/>
            <person name="Tsai I.J."/>
        </authorList>
    </citation>
    <scope>NUCLEOTIDE SEQUENCE [LARGE SCALE GENOMIC DNA]</scope>
    <source>
        <strain evidence="2 3">FFPRI411160</strain>
    </source>
</reference>
<comment type="caution">
    <text evidence="2">The sequence shown here is derived from an EMBL/GenBank/DDBJ whole genome shotgun (WGS) entry which is preliminary data.</text>
</comment>
<organism evidence="2 3">
    <name type="scientific">Pyrrhoderma noxium</name>
    <dbReference type="NCBI Taxonomy" id="2282107"/>
    <lineage>
        <taxon>Eukaryota</taxon>
        <taxon>Fungi</taxon>
        <taxon>Dikarya</taxon>
        <taxon>Basidiomycota</taxon>
        <taxon>Agaricomycotina</taxon>
        <taxon>Agaricomycetes</taxon>
        <taxon>Hymenochaetales</taxon>
        <taxon>Hymenochaetaceae</taxon>
        <taxon>Pyrrhoderma</taxon>
    </lineage>
</organism>
<dbReference type="InParanoid" id="A0A286UMM6"/>
<sequence length="91" mass="10413">MQKVPTIAEYIIRGHSRCKAQLNSQLARYESHTRLPQASLPFSPTRPTGQVFSKFGLFSTNSQITEPFKRNDKTQKKKLAKNSNPTHKKIK</sequence>
<name>A0A286UMM6_9AGAM</name>
<accession>A0A286UMM6</accession>
<dbReference type="EMBL" id="NBII01000003">
    <property type="protein sequence ID" value="PAV20822.1"/>
    <property type="molecule type" value="Genomic_DNA"/>
</dbReference>